<dbReference type="PANTHER" id="PTHR33395:SF21">
    <property type="entry name" value="PERICARDIN"/>
    <property type="match status" value="1"/>
</dbReference>
<gene>
    <name evidence="3" type="primary">20205566</name>
    <name evidence="2" type="ORF">HELRODRAFT_175845</name>
</gene>
<dbReference type="OrthoDB" id="426210at2759"/>
<protein>
    <recommendedName>
        <fullName evidence="1">Endonuclease/exonuclease/phosphatase domain-containing protein</fullName>
    </recommendedName>
</protein>
<reference evidence="2 4" key="2">
    <citation type="journal article" date="2013" name="Nature">
        <title>Insights into bilaterian evolution from three spiralian genomes.</title>
        <authorList>
            <person name="Simakov O."/>
            <person name="Marletaz F."/>
            <person name="Cho S.J."/>
            <person name="Edsinger-Gonzales E."/>
            <person name="Havlak P."/>
            <person name="Hellsten U."/>
            <person name="Kuo D.H."/>
            <person name="Larsson T."/>
            <person name="Lv J."/>
            <person name="Arendt D."/>
            <person name="Savage R."/>
            <person name="Osoegawa K."/>
            <person name="de Jong P."/>
            <person name="Grimwood J."/>
            <person name="Chapman J.A."/>
            <person name="Shapiro H."/>
            <person name="Aerts A."/>
            <person name="Otillar R.P."/>
            <person name="Terry A.Y."/>
            <person name="Boore J.L."/>
            <person name="Grigoriev I.V."/>
            <person name="Lindberg D.R."/>
            <person name="Seaver E.C."/>
            <person name="Weisblat D.A."/>
            <person name="Putnam N.H."/>
            <person name="Rokhsar D.S."/>
        </authorList>
    </citation>
    <scope>NUCLEOTIDE SEQUENCE</scope>
</reference>
<evidence type="ECO:0000313" key="2">
    <source>
        <dbReference type="EMBL" id="ESO00424.1"/>
    </source>
</evidence>
<dbReference type="GO" id="GO:0003824">
    <property type="term" value="F:catalytic activity"/>
    <property type="evidence" value="ECO:0007669"/>
    <property type="project" value="InterPro"/>
</dbReference>
<dbReference type="InParanoid" id="T1F9R7"/>
<organism evidence="3 4">
    <name type="scientific">Helobdella robusta</name>
    <name type="common">Californian leech</name>
    <dbReference type="NCBI Taxonomy" id="6412"/>
    <lineage>
        <taxon>Eukaryota</taxon>
        <taxon>Metazoa</taxon>
        <taxon>Spiralia</taxon>
        <taxon>Lophotrochozoa</taxon>
        <taxon>Annelida</taxon>
        <taxon>Clitellata</taxon>
        <taxon>Hirudinea</taxon>
        <taxon>Rhynchobdellida</taxon>
        <taxon>Glossiphoniidae</taxon>
        <taxon>Helobdella</taxon>
    </lineage>
</organism>
<dbReference type="EnsemblMetazoa" id="HelroT175845">
    <property type="protein sequence ID" value="HelroP175845"/>
    <property type="gene ID" value="HelroG175845"/>
</dbReference>
<evidence type="ECO:0000313" key="3">
    <source>
        <dbReference type="EnsemblMetazoa" id="HelroP175845"/>
    </source>
</evidence>
<dbReference type="AlphaFoldDB" id="T1F9R7"/>
<dbReference type="CTD" id="20205566"/>
<dbReference type="SUPFAM" id="SSF56219">
    <property type="entry name" value="DNase I-like"/>
    <property type="match status" value="1"/>
</dbReference>
<dbReference type="Gene3D" id="3.60.10.10">
    <property type="entry name" value="Endonuclease/exonuclease/phosphatase"/>
    <property type="match status" value="1"/>
</dbReference>
<evidence type="ECO:0000259" key="1">
    <source>
        <dbReference type="Pfam" id="PF14529"/>
    </source>
</evidence>
<accession>T1F9R7</accession>
<sequence length="148" mass="16913">MILVLKAFMKLRGFKYIAGDFNFPRIDWGTLSINSESKSIEKIFVNLVKNLFLHQVVQEHTRFRSLQANHILDLILVKELDEIKNLVHLPPLGKNDHCILCFEVGLTIDGAHKIIDKTRLNFNKGDEQDLTGAETVTTCKAVKQKLNK</sequence>
<dbReference type="KEGG" id="hro:HELRODRAFT_175845"/>
<dbReference type="PANTHER" id="PTHR33395">
    <property type="entry name" value="TRANSCRIPTASE, PUTATIVE-RELATED-RELATED"/>
    <property type="match status" value="1"/>
</dbReference>
<dbReference type="InterPro" id="IPR005135">
    <property type="entry name" value="Endo/exonuclease/phosphatase"/>
</dbReference>
<dbReference type="HOGENOM" id="CLU_1760779_0_0_1"/>
<proteinExistence type="predicted"/>
<dbReference type="Pfam" id="PF14529">
    <property type="entry name" value="Exo_endo_phos_2"/>
    <property type="match status" value="1"/>
</dbReference>
<reference evidence="4" key="1">
    <citation type="submission" date="2012-12" db="EMBL/GenBank/DDBJ databases">
        <authorList>
            <person name="Hellsten U."/>
            <person name="Grimwood J."/>
            <person name="Chapman J.A."/>
            <person name="Shapiro H."/>
            <person name="Aerts A."/>
            <person name="Otillar R.P."/>
            <person name="Terry A.Y."/>
            <person name="Boore J.L."/>
            <person name="Simakov O."/>
            <person name="Marletaz F."/>
            <person name="Cho S.-J."/>
            <person name="Edsinger-Gonzales E."/>
            <person name="Havlak P."/>
            <person name="Kuo D.-H."/>
            <person name="Larsson T."/>
            <person name="Lv J."/>
            <person name="Arendt D."/>
            <person name="Savage R."/>
            <person name="Osoegawa K."/>
            <person name="de Jong P."/>
            <person name="Lindberg D.R."/>
            <person name="Seaver E.C."/>
            <person name="Weisblat D.A."/>
            <person name="Putnam N.H."/>
            <person name="Grigoriev I.V."/>
            <person name="Rokhsar D.S."/>
        </authorList>
    </citation>
    <scope>NUCLEOTIDE SEQUENCE</scope>
</reference>
<dbReference type="RefSeq" id="XP_009021474.1">
    <property type="nucleotide sequence ID" value="XM_009023226.1"/>
</dbReference>
<dbReference type="EMBL" id="KB096945">
    <property type="protein sequence ID" value="ESO00424.1"/>
    <property type="molecule type" value="Genomic_DNA"/>
</dbReference>
<dbReference type="InterPro" id="IPR036691">
    <property type="entry name" value="Endo/exonu/phosph_ase_sf"/>
</dbReference>
<dbReference type="EMBL" id="AMQM01005451">
    <property type="status" value="NOT_ANNOTATED_CDS"/>
    <property type="molecule type" value="Genomic_DNA"/>
</dbReference>
<keyword evidence="4" id="KW-1185">Reference proteome</keyword>
<dbReference type="GeneID" id="20205566"/>
<reference evidence="3" key="3">
    <citation type="submission" date="2015-06" db="UniProtKB">
        <authorList>
            <consortium name="EnsemblMetazoa"/>
        </authorList>
    </citation>
    <scope>IDENTIFICATION</scope>
</reference>
<feature type="domain" description="Endonuclease/exonuclease/phosphatase" evidence="1">
    <location>
        <begin position="17"/>
        <end position="99"/>
    </location>
</feature>
<dbReference type="Proteomes" id="UP000015101">
    <property type="component" value="Unassembled WGS sequence"/>
</dbReference>
<evidence type="ECO:0000313" key="4">
    <source>
        <dbReference type="Proteomes" id="UP000015101"/>
    </source>
</evidence>
<name>T1F9R7_HELRO</name>